<accession>A0A4V6QGU2</accession>
<dbReference type="Gene3D" id="1.20.120.1630">
    <property type="match status" value="1"/>
</dbReference>
<keyword evidence="6" id="KW-0808">Transferase</keyword>
<reference evidence="6 7" key="1">
    <citation type="submission" date="2019-03" db="EMBL/GenBank/DDBJ databases">
        <title>Genomics of glacier-inhabiting Cryobacterium strains.</title>
        <authorList>
            <person name="Liu Q."/>
            <person name="Xin Y.-H."/>
        </authorList>
    </citation>
    <scope>NUCLEOTIDE SEQUENCE [LARGE SCALE GENOMIC DNA]</scope>
    <source>
        <strain evidence="6 7">RHLT2-21</strain>
    </source>
</reference>
<evidence type="ECO:0000256" key="5">
    <source>
        <dbReference type="SAM" id="Phobius"/>
    </source>
</evidence>
<feature type="transmembrane region" description="Helical" evidence="5">
    <location>
        <begin position="90"/>
        <end position="112"/>
    </location>
</feature>
<keyword evidence="7" id="KW-1185">Reference proteome</keyword>
<dbReference type="GO" id="GO:0012505">
    <property type="term" value="C:endomembrane system"/>
    <property type="evidence" value="ECO:0007669"/>
    <property type="project" value="UniProtKB-SubCell"/>
</dbReference>
<protein>
    <submittedName>
        <fullName evidence="6">Isoprenylcysteine carboxylmethyltransferase family protein</fullName>
    </submittedName>
</protein>
<keyword evidence="3 5" id="KW-1133">Transmembrane helix</keyword>
<evidence type="ECO:0000256" key="2">
    <source>
        <dbReference type="ARBA" id="ARBA00022692"/>
    </source>
</evidence>
<feature type="transmembrane region" description="Helical" evidence="5">
    <location>
        <begin position="40"/>
        <end position="58"/>
    </location>
</feature>
<sequence length="304" mass="32216">MRWGRTYFAVQAVAGALWWAAVFASPVVRDVTLGGLDPVAIAVFDIPLFVVASFVAAFGVRGAAVVCTGWTGVVAIALAVYATVTTEAGWGAVTMAPATLGCVVALCLVMLGRVPTAWIIRGPFAFRPAAIRATAATNVASTFRQIVVFWGLFLVVIPLIVAAVEQRWAIALPFPAFAGPVGGVVLLAASILGLSSAFVMSTLGSGTPLPSAMPNNLVIAGPYRWVRNPMALSGIVQGAAVGVMLSSWVVIGYAIAGSLLWNYVIRPLEESDLEQRFGEVFRQYRETVRCWIPRAPASFPLIHR</sequence>
<comment type="subcellular location">
    <subcellularLocation>
        <location evidence="1">Endomembrane system</location>
        <topology evidence="1">Multi-pass membrane protein</topology>
    </subcellularLocation>
</comment>
<feature type="transmembrane region" description="Helical" evidence="5">
    <location>
        <begin position="147"/>
        <end position="164"/>
    </location>
</feature>
<evidence type="ECO:0000256" key="3">
    <source>
        <dbReference type="ARBA" id="ARBA00022989"/>
    </source>
</evidence>
<dbReference type="GO" id="GO:0008168">
    <property type="term" value="F:methyltransferase activity"/>
    <property type="evidence" value="ECO:0007669"/>
    <property type="project" value="UniProtKB-KW"/>
</dbReference>
<keyword evidence="4 5" id="KW-0472">Membrane</keyword>
<feature type="transmembrane region" description="Helical" evidence="5">
    <location>
        <begin position="176"/>
        <end position="200"/>
    </location>
</feature>
<gene>
    <name evidence="6" type="ORF">E3O32_04545</name>
</gene>
<dbReference type="Proteomes" id="UP000297643">
    <property type="component" value="Unassembled WGS sequence"/>
</dbReference>
<evidence type="ECO:0000256" key="1">
    <source>
        <dbReference type="ARBA" id="ARBA00004127"/>
    </source>
</evidence>
<feature type="transmembrane region" description="Helical" evidence="5">
    <location>
        <begin position="65"/>
        <end position="84"/>
    </location>
</feature>
<proteinExistence type="predicted"/>
<comment type="caution">
    <text evidence="6">The sequence shown here is derived from an EMBL/GenBank/DDBJ whole genome shotgun (WGS) entry which is preliminary data.</text>
</comment>
<dbReference type="InterPro" id="IPR007318">
    <property type="entry name" value="Phopholipid_MeTrfase"/>
</dbReference>
<evidence type="ECO:0000313" key="7">
    <source>
        <dbReference type="Proteomes" id="UP000297643"/>
    </source>
</evidence>
<feature type="transmembrane region" description="Helical" evidence="5">
    <location>
        <begin position="235"/>
        <end position="261"/>
    </location>
</feature>
<keyword evidence="2 5" id="KW-0812">Transmembrane</keyword>
<dbReference type="AlphaFoldDB" id="A0A4V6QGU2"/>
<name>A0A4V6QGU2_9MICO</name>
<dbReference type="GO" id="GO:0032259">
    <property type="term" value="P:methylation"/>
    <property type="evidence" value="ECO:0007669"/>
    <property type="project" value="UniProtKB-KW"/>
</dbReference>
<evidence type="ECO:0000256" key="4">
    <source>
        <dbReference type="ARBA" id="ARBA00023136"/>
    </source>
</evidence>
<dbReference type="RefSeq" id="WP_134507338.1">
    <property type="nucleotide sequence ID" value="NZ_SOFM01000010.1"/>
</dbReference>
<keyword evidence="6" id="KW-0489">Methyltransferase</keyword>
<dbReference type="EMBL" id="SOFM01000010">
    <property type="protein sequence ID" value="TFC06356.1"/>
    <property type="molecule type" value="Genomic_DNA"/>
</dbReference>
<organism evidence="6 7">
    <name type="scientific">Cryobacterium mannosilyticum</name>
    <dbReference type="NCBI Taxonomy" id="1259190"/>
    <lineage>
        <taxon>Bacteria</taxon>
        <taxon>Bacillati</taxon>
        <taxon>Actinomycetota</taxon>
        <taxon>Actinomycetes</taxon>
        <taxon>Micrococcales</taxon>
        <taxon>Microbacteriaceae</taxon>
        <taxon>Cryobacterium</taxon>
    </lineage>
</organism>
<evidence type="ECO:0000313" key="6">
    <source>
        <dbReference type="EMBL" id="TFC06356.1"/>
    </source>
</evidence>
<dbReference type="Pfam" id="PF04191">
    <property type="entry name" value="PEMT"/>
    <property type="match status" value="1"/>
</dbReference>